<keyword evidence="5 9" id="KW-1133">Transmembrane helix</keyword>
<dbReference type="HAMAP" id="MF_00154">
    <property type="entry name" value="CyoE_CtaB"/>
    <property type="match status" value="1"/>
</dbReference>
<dbReference type="STRING" id="1895771.BGO89_01305"/>
<keyword evidence="3 9" id="KW-0808">Transferase</keyword>
<keyword evidence="2 9" id="KW-1003">Cell membrane</keyword>
<evidence type="ECO:0000256" key="2">
    <source>
        <dbReference type="ARBA" id="ARBA00022475"/>
    </source>
</evidence>
<dbReference type="PANTHER" id="PTHR43448:SF2">
    <property type="entry name" value="PROTOHEME IX FARNESYLTRANSFERASE, MITOCHONDRIAL"/>
    <property type="match status" value="1"/>
</dbReference>
<feature type="transmembrane region" description="Helical" evidence="9">
    <location>
        <begin position="70"/>
        <end position="94"/>
    </location>
</feature>
<evidence type="ECO:0000256" key="8">
    <source>
        <dbReference type="ARBA" id="ARBA00047690"/>
    </source>
</evidence>
<evidence type="ECO:0000313" key="10">
    <source>
        <dbReference type="EMBL" id="OJX61247.1"/>
    </source>
</evidence>
<comment type="function">
    <text evidence="9">Converts heme B (protoheme IX) to heme O by substitution of the vinyl group on carbon 2 of heme B porphyrin ring with a hydroxyethyl farnesyl side group.</text>
</comment>
<dbReference type="Proteomes" id="UP000184233">
    <property type="component" value="Unassembled WGS sequence"/>
</dbReference>
<comment type="subcellular location">
    <subcellularLocation>
        <location evidence="9">Cell membrane</location>
        <topology evidence="9">Multi-pass membrane protein</topology>
    </subcellularLocation>
    <subcellularLocation>
        <location evidence="1">Membrane</location>
        <topology evidence="1">Multi-pass membrane protein</topology>
    </subcellularLocation>
</comment>
<evidence type="ECO:0000256" key="5">
    <source>
        <dbReference type="ARBA" id="ARBA00022989"/>
    </source>
</evidence>
<comment type="caution">
    <text evidence="10">The sequence shown here is derived from an EMBL/GenBank/DDBJ whole genome shotgun (WGS) entry which is preliminary data.</text>
</comment>
<comment type="pathway">
    <text evidence="9">Porphyrin-containing compound metabolism; heme O biosynthesis; heme O from protoheme: step 1/1.</text>
</comment>
<dbReference type="InterPro" id="IPR000537">
    <property type="entry name" value="UbiA_prenyltransferase"/>
</dbReference>
<evidence type="ECO:0000256" key="3">
    <source>
        <dbReference type="ARBA" id="ARBA00022679"/>
    </source>
</evidence>
<feature type="transmembrane region" description="Helical" evidence="9">
    <location>
        <begin position="296"/>
        <end position="313"/>
    </location>
</feature>
<dbReference type="Gene3D" id="1.10.357.140">
    <property type="entry name" value="UbiA prenyltransferase"/>
    <property type="match status" value="1"/>
</dbReference>
<dbReference type="Pfam" id="PF01040">
    <property type="entry name" value="UbiA"/>
    <property type="match status" value="1"/>
</dbReference>
<comment type="catalytic activity">
    <reaction evidence="8 9">
        <text>heme b + (2E,6E)-farnesyl diphosphate + H2O = Fe(II)-heme o + diphosphate</text>
        <dbReference type="Rhea" id="RHEA:28070"/>
        <dbReference type="ChEBI" id="CHEBI:15377"/>
        <dbReference type="ChEBI" id="CHEBI:33019"/>
        <dbReference type="ChEBI" id="CHEBI:60344"/>
        <dbReference type="ChEBI" id="CHEBI:60530"/>
        <dbReference type="ChEBI" id="CHEBI:175763"/>
        <dbReference type="EC" id="2.5.1.141"/>
    </reaction>
</comment>
<dbReference type="CDD" id="cd13957">
    <property type="entry name" value="PT_UbiA_Cox10"/>
    <property type="match status" value="1"/>
</dbReference>
<dbReference type="GO" id="GO:0008495">
    <property type="term" value="F:protoheme IX farnesyltransferase activity"/>
    <property type="evidence" value="ECO:0007669"/>
    <property type="project" value="UniProtKB-UniRule"/>
</dbReference>
<dbReference type="GO" id="GO:0048034">
    <property type="term" value="P:heme O biosynthetic process"/>
    <property type="evidence" value="ECO:0007669"/>
    <property type="project" value="UniProtKB-UniRule"/>
</dbReference>
<dbReference type="EMBL" id="MKVH01000002">
    <property type="protein sequence ID" value="OJX61247.1"/>
    <property type="molecule type" value="Genomic_DNA"/>
</dbReference>
<evidence type="ECO:0000256" key="7">
    <source>
        <dbReference type="ARBA" id="ARBA00023136"/>
    </source>
</evidence>
<keyword evidence="4 9" id="KW-0812">Transmembrane</keyword>
<accession>A0A1M3L6R0</accession>
<comment type="similarity">
    <text evidence="9">Belongs to the UbiA prenyltransferase family. Protoheme IX farnesyltransferase subfamily.</text>
</comment>
<feature type="transmembrane region" description="Helical" evidence="9">
    <location>
        <begin position="141"/>
        <end position="159"/>
    </location>
</feature>
<dbReference type="NCBIfam" id="TIGR01473">
    <property type="entry name" value="cyoE_ctaB"/>
    <property type="match status" value="1"/>
</dbReference>
<protein>
    <recommendedName>
        <fullName evidence="9">Protoheme IX farnesyltransferase</fullName>
        <ecNumber evidence="9">2.5.1.141</ecNumber>
    </recommendedName>
    <alternativeName>
        <fullName evidence="9">Heme B farnesyltransferase</fullName>
    </alternativeName>
    <alternativeName>
        <fullName evidence="9">Heme O synthase</fullName>
    </alternativeName>
</protein>
<feature type="transmembrane region" description="Helical" evidence="9">
    <location>
        <begin position="39"/>
        <end position="58"/>
    </location>
</feature>
<feature type="transmembrane region" description="Helical" evidence="9">
    <location>
        <begin position="237"/>
        <end position="258"/>
    </location>
</feature>
<dbReference type="AlphaFoldDB" id="A0A1M3L6R0"/>
<sequence length="316" mass="34352">MSTHDHDIAAGVLPATDAVMEKTASDGILRQYYELTKPGISQMVALSTLAGYYLAIPTDVMTAVRSMDSWLHFGATMVGTLAISSGSCVMNHVMEREHDARMKRTSTRPLPSGRITAGAATVFGMALTIVGAALLWNVNMLTFLLAVATWAFYLAVYTPMKRTSSLALLVGGIPGALPFAGGWTAVRGTMDAPAWVLFAILFFWQMPHFLALSWMYRNDYREGGFVLRALQDDSGKVLGVQMTLYSVCMLVSILFPTILGVTGWLYAAGASLLGLWLTAESVRFVRIGDHAAARRVLLTSYAVLMGVLFLMFLDKA</sequence>
<dbReference type="GO" id="GO:0005886">
    <property type="term" value="C:plasma membrane"/>
    <property type="evidence" value="ECO:0007669"/>
    <property type="project" value="UniProtKB-SubCell"/>
</dbReference>
<evidence type="ECO:0000256" key="6">
    <source>
        <dbReference type="ARBA" id="ARBA00023133"/>
    </source>
</evidence>
<dbReference type="InterPro" id="IPR044878">
    <property type="entry name" value="UbiA_sf"/>
</dbReference>
<feature type="transmembrane region" description="Helical" evidence="9">
    <location>
        <begin position="166"/>
        <end position="186"/>
    </location>
</feature>
<reference evidence="10 11" key="1">
    <citation type="submission" date="2016-09" db="EMBL/GenBank/DDBJ databases">
        <title>Genome-resolved meta-omics ties microbial dynamics to process performance in biotechnology for thiocyanate degradation.</title>
        <authorList>
            <person name="Kantor R.S."/>
            <person name="Huddy R.J."/>
            <person name="Iyer R."/>
            <person name="Thomas B.C."/>
            <person name="Brown C.T."/>
            <person name="Anantharaman K."/>
            <person name="Tringe S."/>
            <person name="Hettich R.L."/>
            <person name="Harrison S.T."/>
            <person name="Banfield J.F."/>
        </authorList>
    </citation>
    <scope>NUCLEOTIDE SEQUENCE [LARGE SCALE GENOMIC DNA]</scope>
    <source>
        <strain evidence="10">59-99</strain>
    </source>
</reference>
<proteinExistence type="inferred from homology"/>
<gene>
    <name evidence="9" type="primary">ctaB</name>
    <name evidence="10" type="ORF">BGO89_01305</name>
</gene>
<dbReference type="InterPro" id="IPR006369">
    <property type="entry name" value="Protohaem_IX_farnesylTrfase"/>
</dbReference>
<feature type="transmembrane region" description="Helical" evidence="9">
    <location>
        <begin position="115"/>
        <end position="135"/>
    </location>
</feature>
<dbReference type="EC" id="2.5.1.141" evidence="9"/>
<comment type="miscellaneous">
    <text evidence="9">Carbon 2 of the heme B porphyrin ring is defined according to the Fischer nomenclature.</text>
</comment>
<feature type="transmembrane region" description="Helical" evidence="9">
    <location>
        <begin position="192"/>
        <end position="216"/>
    </location>
</feature>
<dbReference type="UniPathway" id="UPA00834">
    <property type="reaction ID" value="UER00712"/>
</dbReference>
<organism evidence="10 11">
    <name type="scientific">Candidatus Kapaibacterium thiocyanatum</name>
    <dbReference type="NCBI Taxonomy" id="1895771"/>
    <lineage>
        <taxon>Bacteria</taxon>
        <taxon>Pseudomonadati</taxon>
        <taxon>Candidatus Kapaibacteriota</taxon>
        <taxon>Candidatus Kapaibacteriia</taxon>
        <taxon>Candidatus Kapaibacteriales</taxon>
        <taxon>Candidatus Kapaibacteriaceae</taxon>
        <taxon>Candidatus Kapaibacterium</taxon>
    </lineage>
</organism>
<dbReference type="PANTHER" id="PTHR43448">
    <property type="entry name" value="PROTOHEME IX FARNESYLTRANSFERASE, MITOCHONDRIAL"/>
    <property type="match status" value="1"/>
</dbReference>
<keyword evidence="7 9" id="KW-0472">Membrane</keyword>
<evidence type="ECO:0000313" key="11">
    <source>
        <dbReference type="Proteomes" id="UP000184233"/>
    </source>
</evidence>
<name>A0A1M3L6R0_9BACT</name>
<evidence type="ECO:0000256" key="1">
    <source>
        <dbReference type="ARBA" id="ARBA00004141"/>
    </source>
</evidence>
<evidence type="ECO:0000256" key="4">
    <source>
        <dbReference type="ARBA" id="ARBA00022692"/>
    </source>
</evidence>
<keyword evidence="6 9" id="KW-0350">Heme biosynthesis</keyword>
<evidence type="ECO:0000256" key="9">
    <source>
        <dbReference type="HAMAP-Rule" id="MF_00154"/>
    </source>
</evidence>